<evidence type="ECO:0000313" key="3">
    <source>
        <dbReference type="Proteomes" id="UP000324800"/>
    </source>
</evidence>
<dbReference type="InterPro" id="IPR011009">
    <property type="entry name" value="Kinase-like_dom_sf"/>
</dbReference>
<evidence type="ECO:0000256" key="1">
    <source>
        <dbReference type="SAM" id="MobiDB-lite"/>
    </source>
</evidence>
<feature type="compositionally biased region" description="Low complexity" evidence="1">
    <location>
        <begin position="151"/>
        <end position="166"/>
    </location>
</feature>
<dbReference type="SUPFAM" id="SSF56112">
    <property type="entry name" value="Protein kinase-like (PK-like)"/>
    <property type="match status" value="1"/>
</dbReference>
<evidence type="ECO:0008006" key="4">
    <source>
        <dbReference type="Google" id="ProtNLM"/>
    </source>
</evidence>
<dbReference type="Proteomes" id="UP000324800">
    <property type="component" value="Unassembled WGS sequence"/>
</dbReference>
<protein>
    <recommendedName>
        <fullName evidence="4">Protein kinase domain-containing protein</fullName>
    </recommendedName>
</protein>
<accession>A0A5J4TV99</accession>
<dbReference type="EMBL" id="SNRW01025046">
    <property type="protein sequence ID" value="KAA6361799.1"/>
    <property type="molecule type" value="Genomic_DNA"/>
</dbReference>
<name>A0A5J4TV99_9EUKA</name>
<feature type="non-terminal residue" evidence="2">
    <location>
        <position position="276"/>
    </location>
</feature>
<gene>
    <name evidence="2" type="ORF">EZS28_042674</name>
</gene>
<evidence type="ECO:0000313" key="2">
    <source>
        <dbReference type="EMBL" id="KAA6361799.1"/>
    </source>
</evidence>
<organism evidence="2 3">
    <name type="scientific">Streblomastix strix</name>
    <dbReference type="NCBI Taxonomy" id="222440"/>
    <lineage>
        <taxon>Eukaryota</taxon>
        <taxon>Metamonada</taxon>
        <taxon>Preaxostyla</taxon>
        <taxon>Oxymonadida</taxon>
        <taxon>Streblomastigidae</taxon>
        <taxon>Streblomastix</taxon>
    </lineage>
</organism>
<dbReference type="Gene3D" id="1.10.510.10">
    <property type="entry name" value="Transferase(Phosphotransferase) domain 1"/>
    <property type="match status" value="1"/>
</dbReference>
<feature type="region of interest" description="Disordered" evidence="1">
    <location>
        <begin position="145"/>
        <end position="180"/>
    </location>
</feature>
<comment type="caution">
    <text evidence="2">The sequence shown here is derived from an EMBL/GenBank/DDBJ whole genome shotgun (WGS) entry which is preliminary data.</text>
</comment>
<reference evidence="2 3" key="1">
    <citation type="submission" date="2019-03" db="EMBL/GenBank/DDBJ databases">
        <title>Single cell metagenomics reveals metabolic interactions within the superorganism composed of flagellate Streblomastix strix and complex community of Bacteroidetes bacteria on its surface.</title>
        <authorList>
            <person name="Treitli S.C."/>
            <person name="Kolisko M."/>
            <person name="Husnik F."/>
            <person name="Keeling P."/>
            <person name="Hampl V."/>
        </authorList>
    </citation>
    <scope>NUCLEOTIDE SEQUENCE [LARGE SCALE GENOMIC DNA]</scope>
    <source>
        <strain evidence="2">ST1C</strain>
    </source>
</reference>
<proteinExistence type="predicted"/>
<sequence>MFNKKLVRPPKMKDDILWDLLTKMLTFDRKDRISAEEILQHEFFTGEQAINYVSEEAKNLIAAAQIAKLYNNKNITQYDTNTLFILPFSEINQYLSFDFDADNAQIQQQIIKPSPFKKKIIQQNQAGNPFVGALTLTSQPSIQELAKNANKQQESSQSSQSSLYQSEKQKKDNSAEVPTEQKVQQLKQSSNELQIAELFFSEFQFKVDGNAIRNSAQMKQSSSQSSLLWDSENPLIRNTSKSIFSLKFQGYGINMHMNASMYGGAINVRSLFSKIF</sequence>
<dbReference type="AlphaFoldDB" id="A0A5J4TV99"/>